<dbReference type="GO" id="GO:0002953">
    <property type="term" value="F:5'-deoxynucleotidase activity"/>
    <property type="evidence" value="ECO:0007669"/>
    <property type="project" value="UniProtKB-EC"/>
</dbReference>
<reference evidence="23" key="1">
    <citation type="submission" date="2020-01" db="EMBL/GenBank/DDBJ databases">
        <title>Draft genome sequence of the Termite Coptotermes fromosanus.</title>
        <authorList>
            <person name="Itakura S."/>
            <person name="Yosikawa Y."/>
            <person name="Umezawa K."/>
        </authorList>
    </citation>
    <scope>NUCLEOTIDE SEQUENCE [LARGE SCALE GENOMIC DNA]</scope>
</reference>
<comment type="caution">
    <text evidence="22">The sequence shown here is derived from an EMBL/GenBank/DDBJ whole genome shotgun (WGS) entry which is preliminary data.</text>
</comment>
<dbReference type="GO" id="GO:0009159">
    <property type="term" value="P:deoxyribonucleoside monophosphate catabolic process"/>
    <property type="evidence" value="ECO:0007669"/>
    <property type="project" value="UniProtKB-ARBA"/>
</dbReference>
<evidence type="ECO:0000256" key="4">
    <source>
        <dbReference type="ARBA" id="ARBA00001946"/>
    </source>
</evidence>
<keyword evidence="16" id="KW-1133">Transmembrane helix</keyword>
<organism evidence="22 23">
    <name type="scientific">Coptotermes formosanus</name>
    <name type="common">Formosan subterranean termite</name>
    <dbReference type="NCBI Taxonomy" id="36987"/>
    <lineage>
        <taxon>Eukaryota</taxon>
        <taxon>Metazoa</taxon>
        <taxon>Ecdysozoa</taxon>
        <taxon>Arthropoda</taxon>
        <taxon>Hexapoda</taxon>
        <taxon>Insecta</taxon>
        <taxon>Pterygota</taxon>
        <taxon>Neoptera</taxon>
        <taxon>Polyneoptera</taxon>
        <taxon>Dictyoptera</taxon>
        <taxon>Blattodea</taxon>
        <taxon>Blattoidea</taxon>
        <taxon>Termitoidae</taxon>
        <taxon>Rhinotermitidae</taxon>
        <taxon>Coptotermes</taxon>
    </lineage>
</organism>
<keyword evidence="15 20" id="KW-0521">NADP</keyword>
<evidence type="ECO:0000256" key="19">
    <source>
        <dbReference type="ARBA" id="ARBA00052530"/>
    </source>
</evidence>
<comment type="subunit">
    <text evidence="9">Homodimer.</text>
</comment>
<comment type="cofactor">
    <cofactor evidence="2">
        <name>Mn(2+)</name>
        <dbReference type="ChEBI" id="CHEBI:29035"/>
    </cofactor>
</comment>
<dbReference type="Gene3D" id="3.40.50.720">
    <property type="entry name" value="NAD(P)-binding Rossmann-like Domain"/>
    <property type="match status" value="1"/>
</dbReference>
<keyword evidence="17 20" id="KW-0443">Lipid metabolism</keyword>
<keyword evidence="20" id="KW-0560">Oxidoreductase</keyword>
<dbReference type="InterPro" id="IPR026055">
    <property type="entry name" value="FAR"/>
</dbReference>
<keyword evidence="14" id="KW-0460">Magnesium</keyword>
<dbReference type="EC" id="1.2.1.84" evidence="20"/>
<dbReference type="FunFam" id="1.10.3210.10:FF:000011">
    <property type="entry name" value="HD domain-containing protein 2"/>
    <property type="match status" value="1"/>
</dbReference>
<evidence type="ECO:0000256" key="16">
    <source>
        <dbReference type="ARBA" id="ARBA00022989"/>
    </source>
</evidence>
<keyword evidence="13" id="KW-0378">Hydrolase</keyword>
<gene>
    <name evidence="22" type="ORF">Cfor_08610</name>
</gene>
<proteinExistence type="inferred from homology"/>
<dbReference type="SMART" id="SM00471">
    <property type="entry name" value="HDc"/>
    <property type="match status" value="1"/>
</dbReference>
<evidence type="ECO:0000313" key="23">
    <source>
        <dbReference type="Proteomes" id="UP000502823"/>
    </source>
</evidence>
<keyword evidence="12" id="KW-0479">Metal-binding</keyword>
<evidence type="ECO:0000256" key="15">
    <source>
        <dbReference type="ARBA" id="ARBA00022857"/>
    </source>
</evidence>
<dbReference type="Pfam" id="PF07993">
    <property type="entry name" value="NAD_binding_4"/>
    <property type="match status" value="1"/>
</dbReference>
<dbReference type="InParanoid" id="A0A6L2PXN4"/>
<evidence type="ECO:0000256" key="1">
    <source>
        <dbReference type="ARBA" id="ARBA00001638"/>
    </source>
</evidence>
<feature type="non-terminal residue" evidence="22">
    <location>
        <position position="1000"/>
    </location>
</feature>
<evidence type="ECO:0000256" key="7">
    <source>
        <dbReference type="ARBA" id="ARBA00005928"/>
    </source>
</evidence>
<evidence type="ECO:0000256" key="8">
    <source>
        <dbReference type="ARBA" id="ARBA00009999"/>
    </source>
</evidence>
<evidence type="ECO:0000256" key="13">
    <source>
        <dbReference type="ARBA" id="ARBA00022801"/>
    </source>
</evidence>
<name>A0A6L2PXN4_COPFO</name>
<dbReference type="GO" id="GO:0102965">
    <property type="term" value="F:alcohol-forming long-chain fatty acyl-CoA reductase activity"/>
    <property type="evidence" value="ECO:0007669"/>
    <property type="project" value="UniProtKB-EC"/>
</dbReference>
<dbReference type="PANTHER" id="PTHR11011">
    <property type="entry name" value="MALE STERILITY PROTEIN 2-RELATED"/>
    <property type="match status" value="1"/>
</dbReference>
<dbReference type="SUPFAM" id="SSF51735">
    <property type="entry name" value="NAD(P)-binding Rossmann-fold domains"/>
    <property type="match status" value="1"/>
</dbReference>
<evidence type="ECO:0000256" key="2">
    <source>
        <dbReference type="ARBA" id="ARBA00001936"/>
    </source>
</evidence>
<sequence length="1000" mass="113833">MSACVEQDVCGSVYQTSLTLGVIAGVTKTHGGMHETKKIVHMLLLWSCWMLIDISRKLFTLLGQEHGNTVMEEWERLRAVVAADESPSQSRVRFRTQKLRMSCRSDSRTIACADMNHTFSCSSCSRCCNSADFVVAPVSDLIDEELAMMVPCGAQNIQNHGRCKWFGSYRFPAAGWTIKGNQNMKRTGWVLRHVKSPESVAGHMYRMGIVTFLLDDKDSLDKTRCLKLALVHDLAECIVGDITPCCGVAPAEKHQREDTAMKELAQLAGSCGSELYHLYKEYEEQKTPEARLVKELDRFDMILQAFEYEKAESRPRSLQEFFDSTNGKFSHPLVTSLVTELNKRRSEFEKEYSVQNVLKCGDASLNLSESLIQLQKHHGPVRRLRLSFCKGALLPNFNKIECELLIIFMADNAYNTNAHTIDLVKQCRASWVRSVPVSPSTCIHPVSTAPSDVYRKQSTQYLREPIKVQVYRKQSTQYLRESIKLQVYGNNLSNIYVTVKGSVTGLDKKTEAMGGSNIVEFFQNAHVLITGGTGFMGQVLMEKLLRTCQIDKLYLIVRPKKGLREKERVEKIFAGCLYDRVKREQPHFMSKVVLITGDMEKWGLGLSDDDRAVLVREVKVIFHCAATVRFDAKLRTAISINILGTKYMLDLAREMTHLKAFLHFSTAYSNCPRKEIGERFYSPPLRWTEMLQLMDSLDERTIDTITQVVIGKWPNTYAFTKAVAEDMVKEEARGLPVGILRPSIVVHTAIEPVVGWFNNLYGPLSITAGAVAGVLKSMYCNGDVVADVVPVDMAVNSAIAVAWDVAQCTTATKLARLNTDIVTASKCEDSITIFNYVSSVQNPVTWDEMKRFIEQGNLYPSLKFIWYYCFCYNKHRLLHNIYALFLHTLPAILADIGAMINGKQPRMWKMYQKIHGVIDVLAYFCTQEWVFSNDNVQKLWKRMNPEDQRLFKFDITVIAWEDLLFTTAKALRLYIMDDPIVRVEEAEARYRRCAHIWQTW</sequence>
<dbReference type="CDD" id="cd05236">
    <property type="entry name" value="FAR-N_SDR_e"/>
    <property type="match status" value="1"/>
</dbReference>
<accession>A0A6L2PXN4</accession>
<comment type="catalytic activity">
    <reaction evidence="1">
        <text>a 2'-deoxyribonucleoside 5'-phosphate + H2O = a 2'-deoxyribonucleoside + phosphate</text>
        <dbReference type="Rhea" id="RHEA:36167"/>
        <dbReference type="ChEBI" id="CHEBI:15377"/>
        <dbReference type="ChEBI" id="CHEBI:18274"/>
        <dbReference type="ChEBI" id="CHEBI:43474"/>
        <dbReference type="ChEBI" id="CHEBI:65317"/>
        <dbReference type="EC" id="3.1.3.89"/>
    </reaction>
</comment>
<protein>
    <recommendedName>
        <fullName evidence="20">Fatty acyl-CoA reductase</fullName>
        <ecNumber evidence="20">1.2.1.84</ecNumber>
    </recommendedName>
</protein>
<evidence type="ECO:0000256" key="17">
    <source>
        <dbReference type="ARBA" id="ARBA00023098"/>
    </source>
</evidence>
<evidence type="ECO:0000256" key="10">
    <source>
        <dbReference type="ARBA" id="ARBA00022516"/>
    </source>
</evidence>
<evidence type="ECO:0000256" key="5">
    <source>
        <dbReference type="ARBA" id="ARBA00004074"/>
    </source>
</evidence>
<evidence type="ECO:0000259" key="21">
    <source>
        <dbReference type="SMART" id="SM00471"/>
    </source>
</evidence>
<comment type="similarity">
    <text evidence="7 20">Belongs to the fatty acyl-CoA reductase family.</text>
</comment>
<feature type="domain" description="HD/PDEase" evidence="21">
    <location>
        <begin position="196"/>
        <end position="311"/>
    </location>
</feature>
<comment type="similarity">
    <text evidence="8">Belongs to the HDDC2 family.</text>
</comment>
<evidence type="ECO:0000256" key="6">
    <source>
        <dbReference type="ARBA" id="ARBA00004141"/>
    </source>
</evidence>
<dbReference type="Pfam" id="PF13023">
    <property type="entry name" value="HD_3"/>
    <property type="match status" value="1"/>
</dbReference>
<evidence type="ECO:0000313" key="22">
    <source>
        <dbReference type="EMBL" id="GFG36350.1"/>
    </source>
</evidence>
<evidence type="ECO:0000256" key="14">
    <source>
        <dbReference type="ARBA" id="ARBA00022842"/>
    </source>
</evidence>
<evidence type="ECO:0000256" key="12">
    <source>
        <dbReference type="ARBA" id="ARBA00022723"/>
    </source>
</evidence>
<dbReference type="GO" id="GO:0016020">
    <property type="term" value="C:membrane"/>
    <property type="evidence" value="ECO:0007669"/>
    <property type="project" value="UniProtKB-SubCell"/>
</dbReference>
<comment type="function">
    <text evidence="5">Catalyzes the dephosphorylation of the nucleoside 5'-monophosphates deoxyadenosine monophosphate (dAMP), deoxycytidine monophosphate (dCMP), deoxyguanosine monophosphate (dGMP) and deoxythymidine monophosphate (dTMP).</text>
</comment>
<dbReference type="FunFam" id="3.40.50.720:FF:000143">
    <property type="entry name" value="Fatty acyl-CoA reductase"/>
    <property type="match status" value="1"/>
</dbReference>
<evidence type="ECO:0000256" key="18">
    <source>
        <dbReference type="ARBA" id="ARBA00023136"/>
    </source>
</evidence>
<dbReference type="GO" id="GO:0035336">
    <property type="term" value="P:long-chain fatty-acyl-CoA metabolic process"/>
    <property type="evidence" value="ECO:0007669"/>
    <property type="project" value="TreeGrafter"/>
</dbReference>
<dbReference type="EMBL" id="BLKM01000628">
    <property type="protein sequence ID" value="GFG36350.1"/>
    <property type="molecule type" value="Genomic_DNA"/>
</dbReference>
<comment type="subcellular location">
    <subcellularLocation>
        <location evidence="6">Membrane</location>
        <topology evidence="6">Multi-pass membrane protein</topology>
    </subcellularLocation>
</comment>
<dbReference type="InterPro" id="IPR033640">
    <property type="entry name" value="FAR_C"/>
</dbReference>
<dbReference type="GO" id="GO:0080019">
    <property type="term" value="F:alcohol-forming very long-chain fatty acyl-CoA reductase activity"/>
    <property type="evidence" value="ECO:0007669"/>
    <property type="project" value="InterPro"/>
</dbReference>
<keyword evidence="11" id="KW-0812">Transmembrane</keyword>
<comment type="cofactor">
    <cofactor evidence="4">
        <name>Mg(2+)</name>
        <dbReference type="ChEBI" id="CHEBI:18420"/>
    </cofactor>
</comment>
<keyword evidence="18" id="KW-0472">Membrane</keyword>
<dbReference type="AlphaFoldDB" id="A0A6L2PXN4"/>
<dbReference type="PANTHER" id="PTHR11011:SF60">
    <property type="entry name" value="FATTY ACYL-COA REDUCTASE-RELATED"/>
    <property type="match status" value="1"/>
</dbReference>
<dbReference type="Pfam" id="PF03015">
    <property type="entry name" value="Sterile"/>
    <property type="match status" value="1"/>
</dbReference>
<dbReference type="InterPro" id="IPR036291">
    <property type="entry name" value="NAD(P)-bd_dom_sf"/>
</dbReference>
<comment type="cofactor">
    <cofactor evidence="3">
        <name>Co(2+)</name>
        <dbReference type="ChEBI" id="CHEBI:48828"/>
    </cofactor>
</comment>
<dbReference type="GO" id="GO:0005777">
    <property type="term" value="C:peroxisome"/>
    <property type="evidence" value="ECO:0007669"/>
    <property type="project" value="TreeGrafter"/>
</dbReference>
<dbReference type="InterPro" id="IPR013120">
    <property type="entry name" value="FAR_NAD-bd"/>
</dbReference>
<comment type="function">
    <text evidence="20">Catalyzes the reduction of fatty acyl-CoA to fatty alcohols.</text>
</comment>
<evidence type="ECO:0000256" key="3">
    <source>
        <dbReference type="ARBA" id="ARBA00001941"/>
    </source>
</evidence>
<evidence type="ECO:0000256" key="9">
    <source>
        <dbReference type="ARBA" id="ARBA00011738"/>
    </source>
</evidence>
<dbReference type="InterPro" id="IPR006674">
    <property type="entry name" value="HD_domain"/>
</dbReference>
<dbReference type="Proteomes" id="UP000502823">
    <property type="component" value="Unassembled WGS sequence"/>
</dbReference>
<keyword evidence="10 20" id="KW-0444">Lipid biosynthesis</keyword>
<comment type="catalytic activity">
    <reaction evidence="19 20">
        <text>a long-chain fatty acyl-CoA + 2 NADPH + 2 H(+) = a long-chain primary fatty alcohol + 2 NADP(+) + CoA</text>
        <dbReference type="Rhea" id="RHEA:52716"/>
        <dbReference type="ChEBI" id="CHEBI:15378"/>
        <dbReference type="ChEBI" id="CHEBI:57287"/>
        <dbReference type="ChEBI" id="CHEBI:57783"/>
        <dbReference type="ChEBI" id="CHEBI:58349"/>
        <dbReference type="ChEBI" id="CHEBI:77396"/>
        <dbReference type="ChEBI" id="CHEBI:83139"/>
        <dbReference type="EC" id="1.2.1.84"/>
    </reaction>
</comment>
<dbReference type="Gene3D" id="1.10.3210.10">
    <property type="entry name" value="Hypothetical protein af1432"/>
    <property type="match status" value="1"/>
</dbReference>
<dbReference type="OrthoDB" id="429813at2759"/>
<dbReference type="GO" id="GO:0046872">
    <property type="term" value="F:metal ion binding"/>
    <property type="evidence" value="ECO:0007669"/>
    <property type="project" value="UniProtKB-KW"/>
</dbReference>
<evidence type="ECO:0000256" key="20">
    <source>
        <dbReference type="RuleBase" id="RU363097"/>
    </source>
</evidence>
<dbReference type="InterPro" id="IPR003607">
    <property type="entry name" value="HD/PDEase_dom"/>
</dbReference>
<evidence type="ECO:0000256" key="11">
    <source>
        <dbReference type="ARBA" id="ARBA00022692"/>
    </source>
</evidence>
<keyword evidence="23" id="KW-1185">Reference proteome</keyword>
<dbReference type="CDD" id="cd09071">
    <property type="entry name" value="FAR_C"/>
    <property type="match status" value="1"/>
</dbReference>
<dbReference type="SUPFAM" id="SSF109604">
    <property type="entry name" value="HD-domain/PDEase-like"/>
    <property type="match status" value="1"/>
</dbReference>